<dbReference type="RefSeq" id="WP_167268415.1">
    <property type="nucleotide sequence ID" value="NZ_JAASQJ010000001.1"/>
</dbReference>
<gene>
    <name evidence="1" type="ORF">FHS68_001402</name>
</gene>
<reference evidence="1 2" key="1">
    <citation type="submission" date="2020-03" db="EMBL/GenBank/DDBJ databases">
        <title>Genomic Encyclopedia of Type Strains, Phase IV (KMG-IV): sequencing the most valuable type-strain genomes for metagenomic binning, comparative biology and taxonomic classification.</title>
        <authorList>
            <person name="Goeker M."/>
        </authorList>
    </citation>
    <scope>NUCLEOTIDE SEQUENCE [LARGE SCALE GENOMIC DNA]</scope>
    <source>
        <strain evidence="1 2">DSM 102865</strain>
    </source>
</reference>
<evidence type="ECO:0000313" key="2">
    <source>
        <dbReference type="Proteomes" id="UP001179181"/>
    </source>
</evidence>
<name>A0ABX0UGW6_9BACT</name>
<organism evidence="1 2">
    <name type="scientific">Dyadobacter arcticus</name>
    <dbReference type="NCBI Taxonomy" id="1078754"/>
    <lineage>
        <taxon>Bacteria</taxon>
        <taxon>Pseudomonadati</taxon>
        <taxon>Bacteroidota</taxon>
        <taxon>Cytophagia</taxon>
        <taxon>Cytophagales</taxon>
        <taxon>Spirosomataceae</taxon>
        <taxon>Dyadobacter</taxon>
    </lineage>
</organism>
<proteinExistence type="predicted"/>
<dbReference type="Proteomes" id="UP001179181">
    <property type="component" value="Unassembled WGS sequence"/>
</dbReference>
<protein>
    <submittedName>
        <fullName evidence="1">Uncharacterized protein</fullName>
    </submittedName>
</protein>
<evidence type="ECO:0000313" key="1">
    <source>
        <dbReference type="EMBL" id="NIJ52246.1"/>
    </source>
</evidence>
<comment type="caution">
    <text evidence="1">The sequence shown here is derived from an EMBL/GenBank/DDBJ whole genome shotgun (WGS) entry which is preliminary data.</text>
</comment>
<sequence>MPGVGLVSGSVFVEGRSFAVAEGYTGSLAAQYEQSNWFVEGYGGYYGALKRKTADTYDSPFTAFRLAGFCPKKSESAWSTPNLKTSDCRATEPTRASSGCSVLAWVPVFACPPSLRYRPWAG</sequence>
<keyword evidence="2" id="KW-1185">Reference proteome</keyword>
<accession>A0ABX0UGW6</accession>
<dbReference type="EMBL" id="JAASQJ010000001">
    <property type="protein sequence ID" value="NIJ52246.1"/>
    <property type="molecule type" value="Genomic_DNA"/>
</dbReference>